<protein>
    <submittedName>
        <fullName evidence="4">Sugar transferase</fullName>
    </submittedName>
</protein>
<evidence type="ECO:0000313" key="4">
    <source>
        <dbReference type="EMBL" id="MBM3317089.1"/>
    </source>
</evidence>
<dbReference type="InterPro" id="IPR003362">
    <property type="entry name" value="Bact_transf"/>
</dbReference>
<dbReference type="GO" id="GO:0016780">
    <property type="term" value="F:phosphotransferase activity, for other substituted phosphate groups"/>
    <property type="evidence" value="ECO:0007669"/>
    <property type="project" value="TreeGrafter"/>
</dbReference>
<accession>A0A937X9S0</accession>
<evidence type="ECO:0000259" key="3">
    <source>
        <dbReference type="Pfam" id="PF02397"/>
    </source>
</evidence>
<reference evidence="4" key="1">
    <citation type="submission" date="2019-03" db="EMBL/GenBank/DDBJ databases">
        <title>Lake Tanganyika Metagenome-Assembled Genomes (MAGs).</title>
        <authorList>
            <person name="Tran P."/>
        </authorList>
    </citation>
    <scope>NUCLEOTIDE SEQUENCE</scope>
    <source>
        <strain evidence="4">M_DeepCast_400m_m2_100</strain>
    </source>
</reference>
<evidence type="ECO:0000256" key="1">
    <source>
        <dbReference type="ARBA" id="ARBA00006464"/>
    </source>
</evidence>
<evidence type="ECO:0000313" key="5">
    <source>
        <dbReference type="Proteomes" id="UP000748308"/>
    </source>
</evidence>
<evidence type="ECO:0000256" key="2">
    <source>
        <dbReference type="SAM" id="Phobius"/>
    </source>
</evidence>
<sequence>MEERCPGAAGAGPLIDPAESADPALSYAPVTFYQRCGKRLFDLAGAAAGLILLSPLFLLVALAIKLDSPGPVFYVSTRLGRRARPFPFVKFRSMVRDAEARRAQLEALNEMDGPVFKIREDPRMTRVGRLLRRSSLDELPQLWSVLRGQMSFVGPRPPIPAEVERYERRQRRRLAVTPGITCLWQIRGRNRIGFEEWMRLDAEYIDRISFGLDLKILLLTLPAVLKGEGAS</sequence>
<keyword evidence="2" id="KW-1133">Transmembrane helix</keyword>
<keyword evidence="2" id="KW-0472">Membrane</keyword>
<feature type="domain" description="Bacterial sugar transferase" evidence="3">
    <location>
        <begin position="38"/>
        <end position="226"/>
    </location>
</feature>
<name>A0A937X9S0_UNCEI</name>
<proteinExistence type="inferred from homology"/>
<keyword evidence="2" id="KW-0812">Transmembrane</keyword>
<comment type="similarity">
    <text evidence="1">Belongs to the bacterial sugar transferase family.</text>
</comment>
<organism evidence="4 5">
    <name type="scientific">Eiseniibacteriota bacterium</name>
    <dbReference type="NCBI Taxonomy" id="2212470"/>
    <lineage>
        <taxon>Bacteria</taxon>
        <taxon>Candidatus Eiseniibacteriota</taxon>
    </lineage>
</organism>
<comment type="caution">
    <text evidence="4">The sequence shown here is derived from an EMBL/GenBank/DDBJ whole genome shotgun (WGS) entry which is preliminary data.</text>
</comment>
<dbReference type="EMBL" id="VGIY01000074">
    <property type="protein sequence ID" value="MBM3317089.1"/>
    <property type="molecule type" value="Genomic_DNA"/>
</dbReference>
<dbReference type="PANTHER" id="PTHR30576:SF10">
    <property type="entry name" value="SLL5057 PROTEIN"/>
    <property type="match status" value="1"/>
</dbReference>
<feature type="transmembrane region" description="Helical" evidence="2">
    <location>
        <begin position="43"/>
        <end position="64"/>
    </location>
</feature>
<dbReference type="Pfam" id="PF02397">
    <property type="entry name" value="Bac_transf"/>
    <property type="match status" value="1"/>
</dbReference>
<dbReference type="AlphaFoldDB" id="A0A937X9S0"/>
<dbReference type="PANTHER" id="PTHR30576">
    <property type="entry name" value="COLANIC BIOSYNTHESIS UDP-GLUCOSE LIPID CARRIER TRANSFERASE"/>
    <property type="match status" value="1"/>
</dbReference>
<keyword evidence="4" id="KW-0808">Transferase</keyword>
<gene>
    <name evidence="4" type="ORF">FJY75_04470</name>
</gene>
<dbReference type="Proteomes" id="UP000748308">
    <property type="component" value="Unassembled WGS sequence"/>
</dbReference>